<name>A0A367IS29_RHIAZ</name>
<proteinExistence type="predicted"/>
<dbReference type="PANTHER" id="PTHR33223">
    <property type="entry name" value="CCHC-TYPE DOMAIN-CONTAINING PROTEIN"/>
    <property type="match status" value="1"/>
</dbReference>
<dbReference type="PROSITE" id="PS50158">
    <property type="entry name" value="ZF_CCHC"/>
    <property type="match status" value="1"/>
</dbReference>
<reference evidence="3 4" key="1">
    <citation type="journal article" date="2018" name="G3 (Bethesda)">
        <title>Phylogenetic and Phylogenomic Definition of Rhizopus Species.</title>
        <authorList>
            <person name="Gryganskyi A.P."/>
            <person name="Golan J."/>
            <person name="Dolatabadi S."/>
            <person name="Mondo S."/>
            <person name="Robb S."/>
            <person name="Idnurm A."/>
            <person name="Muszewska A."/>
            <person name="Steczkiewicz K."/>
            <person name="Masonjones S."/>
            <person name="Liao H.L."/>
            <person name="Gajdeczka M.T."/>
            <person name="Anike F."/>
            <person name="Vuek A."/>
            <person name="Anishchenko I.M."/>
            <person name="Voigt K."/>
            <person name="de Hoog G.S."/>
            <person name="Smith M.E."/>
            <person name="Heitman J."/>
            <person name="Vilgalys R."/>
            <person name="Stajich J.E."/>
        </authorList>
    </citation>
    <scope>NUCLEOTIDE SEQUENCE [LARGE SCALE GENOMIC DNA]</scope>
    <source>
        <strain evidence="3 4">CBS 357.93</strain>
    </source>
</reference>
<dbReference type="GO" id="GO:0003676">
    <property type="term" value="F:nucleic acid binding"/>
    <property type="evidence" value="ECO:0007669"/>
    <property type="project" value="InterPro"/>
</dbReference>
<evidence type="ECO:0000256" key="1">
    <source>
        <dbReference type="PROSITE-ProRule" id="PRU00047"/>
    </source>
</evidence>
<evidence type="ECO:0000313" key="3">
    <source>
        <dbReference type="EMBL" id="RCH80487.1"/>
    </source>
</evidence>
<dbReference type="GO" id="GO:0008270">
    <property type="term" value="F:zinc ion binding"/>
    <property type="evidence" value="ECO:0007669"/>
    <property type="project" value="UniProtKB-KW"/>
</dbReference>
<dbReference type="Proteomes" id="UP000252139">
    <property type="component" value="Unassembled WGS sequence"/>
</dbReference>
<feature type="domain" description="CCHC-type" evidence="2">
    <location>
        <begin position="276"/>
        <end position="291"/>
    </location>
</feature>
<comment type="caution">
    <text evidence="3">The sequence shown here is derived from an EMBL/GenBank/DDBJ whole genome shotgun (WGS) entry which is preliminary data.</text>
</comment>
<dbReference type="STRING" id="86630.A0A367IS29"/>
<dbReference type="EMBL" id="PJQL01003891">
    <property type="protein sequence ID" value="RCH80487.1"/>
    <property type="molecule type" value="Genomic_DNA"/>
</dbReference>
<gene>
    <name evidence="3" type="ORF">CU097_002198</name>
</gene>
<organism evidence="3 4">
    <name type="scientific">Rhizopus azygosporus</name>
    <name type="common">Rhizopus microsporus var. azygosporus</name>
    <dbReference type="NCBI Taxonomy" id="86630"/>
    <lineage>
        <taxon>Eukaryota</taxon>
        <taxon>Fungi</taxon>
        <taxon>Fungi incertae sedis</taxon>
        <taxon>Mucoromycota</taxon>
        <taxon>Mucoromycotina</taxon>
        <taxon>Mucoromycetes</taxon>
        <taxon>Mucorales</taxon>
        <taxon>Mucorineae</taxon>
        <taxon>Rhizopodaceae</taxon>
        <taxon>Rhizopus</taxon>
    </lineage>
</organism>
<dbReference type="AlphaFoldDB" id="A0A367IS29"/>
<dbReference type="PANTHER" id="PTHR33223:SF6">
    <property type="entry name" value="CCHC-TYPE DOMAIN-CONTAINING PROTEIN"/>
    <property type="match status" value="1"/>
</dbReference>
<keyword evidence="4" id="KW-1185">Reference proteome</keyword>
<dbReference type="OrthoDB" id="2239577at2759"/>
<keyword evidence="1" id="KW-0862">Zinc</keyword>
<dbReference type="Pfam" id="PF03732">
    <property type="entry name" value="Retrotrans_gag"/>
    <property type="match status" value="1"/>
</dbReference>
<sequence length="491" mass="54170">MSSVSTVGSTMESNSRSAGGHLVRFLNDIKDFSGSVNPRVENNQRLENPLVWLKRLDRLKELAHLSDKEILLIAADHLVSKAEIWYDIACKGITTWSEFTKLFKSKYCAGMEDLWWSQIRTMKQAPGESVEDIDLKLRELFTLVGVVDESIMVRAFLDAIVPQIAWEVEKNNSSTSRAKLDDVVKSAARFEAVMLKYRAKGFDVKGGVNKSWDLDLDSVYSGRNDGSKSAPDAHSINSSSMDDLLREFRELKISLVQSVPPSVPSGDNRDRRGFNCFYCKKEGHRKPECPDWLAVKKQESGSPPATGRRVQSTPLDGALVATNPTPVGGDGAGNIDVDIIMGETTRTMDAGLSVSDWLYLDRQAIKDLVDGCRTLRSRRKKVAVKGENIVITAADPRPREPKLRVVPPIVPPGMTHSNMATAGFGPPQVVGAVDLQDDDGSEWSDVASVSDGSANTWTMDSDDSLSVSSDEESVTLWRIGDMIFYFSQSYP</sequence>
<dbReference type="InterPro" id="IPR005162">
    <property type="entry name" value="Retrotrans_gag_dom"/>
</dbReference>
<keyword evidence="1" id="KW-0863">Zinc-finger</keyword>
<keyword evidence="1" id="KW-0479">Metal-binding</keyword>
<dbReference type="SUPFAM" id="SSF57756">
    <property type="entry name" value="Retrovirus zinc finger-like domains"/>
    <property type="match status" value="1"/>
</dbReference>
<dbReference type="InterPro" id="IPR001878">
    <property type="entry name" value="Znf_CCHC"/>
</dbReference>
<protein>
    <recommendedName>
        <fullName evidence="2">CCHC-type domain-containing protein</fullName>
    </recommendedName>
</protein>
<accession>A0A367IS29</accession>
<evidence type="ECO:0000313" key="4">
    <source>
        <dbReference type="Proteomes" id="UP000252139"/>
    </source>
</evidence>
<dbReference type="InterPro" id="IPR036875">
    <property type="entry name" value="Znf_CCHC_sf"/>
</dbReference>
<evidence type="ECO:0000259" key="2">
    <source>
        <dbReference type="PROSITE" id="PS50158"/>
    </source>
</evidence>
<dbReference type="SMART" id="SM00343">
    <property type="entry name" value="ZnF_C2HC"/>
    <property type="match status" value="1"/>
</dbReference>